<keyword evidence="3" id="KW-0547">Nucleotide-binding</keyword>
<sequence length="647" mass="71698">MARVTVPIVHFNDVYRVRQTVAGGEHIGAEQFAAKVAAIRSSWGENTEPRPPPIAPFSWDVHRARPRKGLVLFSGDLFNPSVESSITRGTHMVPVVNAMNVDVAVLGNHEWDFGYPHLQTLLSKTRFPWLFSNVVDASWREGAPDPTPEPQPNDVPIHATIPYFCMHVNGVKIGCVGLVEEEWLDTVPAFPPEFEYRDMIKVALQLSKQLREGPEQCELIIALTHCRMPNDVELANKLGAVSNPDPNQHGVDIILGGHDHVYYVGRGIGTYDGAEYDTQMEGTEADARALLLKSGTDFHDLSEIELHLSAPHDAIRRRTIESVSVRRHQTKPSDPAHEGLAKRLEELLAHIRKSTSQPVAYSLTPWDVRASSVRTDESALGDFIADILLHSMGEMARAHAAHNVEGDHVDCCIICGGALRGDAIFGPGRITLGNVLEVLPFEDSVVLVELTGQDIWDALENGLSSYPRQEGRFPQISGLSVVWDSSRPPGSRVISVDFMDVSNAHVASKSYKFRQSDGENESVLVLRQEPHVKAPLRRDKKYRVATRAIDDESGQLMSTLVRKFLLGANYIWRCKDLRIAREDEAKDAAAPQNALQTPDVSFEHPAPSTPAKSPLTRLARVGEQYLSPRTAVALKRARALWEQNAHQ</sequence>
<dbReference type="PRINTS" id="PR01607">
    <property type="entry name" value="APYRASEFAMLY"/>
</dbReference>
<dbReference type="Proteomes" id="UP001219933">
    <property type="component" value="Chromosome 2"/>
</dbReference>
<keyword evidence="3" id="KW-0378">Hydrolase</keyword>
<evidence type="ECO:0000259" key="6">
    <source>
        <dbReference type="Pfam" id="PF02872"/>
    </source>
</evidence>
<dbReference type="Pfam" id="PF02872">
    <property type="entry name" value="5_nucleotid_C"/>
    <property type="match status" value="1"/>
</dbReference>
<dbReference type="GO" id="GO:0016787">
    <property type="term" value="F:hydrolase activity"/>
    <property type="evidence" value="ECO:0007669"/>
    <property type="project" value="UniProtKB-KW"/>
</dbReference>
<dbReference type="GO" id="GO:0000166">
    <property type="term" value="F:nucleotide binding"/>
    <property type="evidence" value="ECO:0007669"/>
    <property type="project" value="UniProtKB-KW"/>
</dbReference>
<dbReference type="Gene3D" id="3.90.780.10">
    <property type="entry name" value="5'-Nucleotidase, C-terminal domain"/>
    <property type="match status" value="1"/>
</dbReference>
<gene>
    <name evidence="7" type="ORF">MCUN1_001657</name>
</gene>
<comment type="similarity">
    <text evidence="1 3">Belongs to the 5'-nucleotidase family.</text>
</comment>
<evidence type="ECO:0008006" key="9">
    <source>
        <dbReference type="Google" id="ProtNLM"/>
    </source>
</evidence>
<feature type="domain" description="5'-Nucleotidase C-terminal" evidence="6">
    <location>
        <begin position="370"/>
        <end position="546"/>
    </location>
</feature>
<dbReference type="InterPro" id="IPR008334">
    <property type="entry name" value="5'-Nucleotdase_C"/>
</dbReference>
<dbReference type="InterPro" id="IPR004843">
    <property type="entry name" value="Calcineurin-like_PHP"/>
</dbReference>
<dbReference type="SUPFAM" id="SSF55816">
    <property type="entry name" value="5'-nucleotidase (syn. UDP-sugar hydrolase), C-terminal domain"/>
    <property type="match status" value="1"/>
</dbReference>
<dbReference type="AlphaFoldDB" id="A0AAF0J624"/>
<feature type="domain" description="Calcineurin-like phosphoesterase" evidence="5">
    <location>
        <begin position="8"/>
        <end position="262"/>
    </location>
</feature>
<evidence type="ECO:0000259" key="5">
    <source>
        <dbReference type="Pfam" id="PF00149"/>
    </source>
</evidence>
<accession>A0AAF0J624</accession>
<dbReference type="Gene3D" id="3.60.21.10">
    <property type="match status" value="1"/>
</dbReference>
<protein>
    <recommendedName>
        <fullName evidence="9">5'-nucleotidase</fullName>
    </recommendedName>
</protein>
<evidence type="ECO:0000313" key="7">
    <source>
        <dbReference type="EMBL" id="WFD34813.1"/>
    </source>
</evidence>
<dbReference type="GO" id="GO:0009166">
    <property type="term" value="P:nucleotide catabolic process"/>
    <property type="evidence" value="ECO:0007669"/>
    <property type="project" value="InterPro"/>
</dbReference>
<dbReference type="InterPro" id="IPR036907">
    <property type="entry name" value="5'-Nucleotdase_C_sf"/>
</dbReference>
<dbReference type="InterPro" id="IPR006179">
    <property type="entry name" value="5_nucleotidase/apyrase"/>
</dbReference>
<evidence type="ECO:0000256" key="3">
    <source>
        <dbReference type="RuleBase" id="RU362119"/>
    </source>
</evidence>
<feature type="region of interest" description="Disordered" evidence="4">
    <location>
        <begin position="588"/>
        <end position="616"/>
    </location>
</feature>
<dbReference type="PANTHER" id="PTHR11575">
    <property type="entry name" value="5'-NUCLEOTIDASE-RELATED"/>
    <property type="match status" value="1"/>
</dbReference>
<evidence type="ECO:0000256" key="1">
    <source>
        <dbReference type="ARBA" id="ARBA00006654"/>
    </source>
</evidence>
<proteinExistence type="inferred from homology"/>
<keyword evidence="2" id="KW-0732">Signal</keyword>
<evidence type="ECO:0000256" key="4">
    <source>
        <dbReference type="SAM" id="MobiDB-lite"/>
    </source>
</evidence>
<dbReference type="SUPFAM" id="SSF56300">
    <property type="entry name" value="Metallo-dependent phosphatases"/>
    <property type="match status" value="1"/>
</dbReference>
<evidence type="ECO:0000256" key="2">
    <source>
        <dbReference type="ARBA" id="ARBA00022729"/>
    </source>
</evidence>
<evidence type="ECO:0000313" key="8">
    <source>
        <dbReference type="Proteomes" id="UP001219933"/>
    </source>
</evidence>
<name>A0AAF0J624_9BASI</name>
<dbReference type="PANTHER" id="PTHR11575:SF48">
    <property type="entry name" value="5'-NUCLEOTIDASE"/>
    <property type="match status" value="1"/>
</dbReference>
<dbReference type="Pfam" id="PF00149">
    <property type="entry name" value="Metallophos"/>
    <property type="match status" value="1"/>
</dbReference>
<keyword evidence="8" id="KW-1185">Reference proteome</keyword>
<reference evidence="7" key="1">
    <citation type="submission" date="2023-03" db="EMBL/GenBank/DDBJ databases">
        <title>Mating type loci evolution in Malassezia.</title>
        <authorList>
            <person name="Coelho M.A."/>
        </authorList>
    </citation>
    <scope>NUCLEOTIDE SEQUENCE</scope>
    <source>
        <strain evidence="7">CBS 11721</strain>
    </source>
</reference>
<organism evidence="7 8">
    <name type="scientific">Malassezia cuniculi</name>
    <dbReference type="NCBI Taxonomy" id="948313"/>
    <lineage>
        <taxon>Eukaryota</taxon>
        <taxon>Fungi</taxon>
        <taxon>Dikarya</taxon>
        <taxon>Basidiomycota</taxon>
        <taxon>Ustilaginomycotina</taxon>
        <taxon>Malasseziomycetes</taxon>
        <taxon>Malasseziales</taxon>
        <taxon>Malasseziaceae</taxon>
        <taxon>Malassezia</taxon>
    </lineage>
</organism>
<dbReference type="EMBL" id="CP119878">
    <property type="protein sequence ID" value="WFD34813.1"/>
    <property type="molecule type" value="Genomic_DNA"/>
</dbReference>
<dbReference type="InterPro" id="IPR029052">
    <property type="entry name" value="Metallo-depent_PP-like"/>
</dbReference>